<dbReference type="Proteomes" id="UP000183788">
    <property type="component" value="Unassembled WGS sequence"/>
</dbReference>
<sequence length="57" mass="6728">MEADCYRHPKIARFFLHVTRSKNLNINQVKDVHDYTVFFGRYALSRLSSSPHLFTQA</sequence>
<evidence type="ECO:0000313" key="1">
    <source>
        <dbReference type="EMBL" id="SFW83829.1"/>
    </source>
</evidence>
<evidence type="ECO:0000313" key="2">
    <source>
        <dbReference type="Proteomes" id="UP000183788"/>
    </source>
</evidence>
<reference evidence="1 2" key="1">
    <citation type="submission" date="2016-11" db="EMBL/GenBank/DDBJ databases">
        <authorList>
            <person name="Jaros S."/>
            <person name="Januszkiewicz K."/>
            <person name="Wedrychowicz H."/>
        </authorList>
    </citation>
    <scope>NUCLEOTIDE SEQUENCE [LARGE SCALE GENOMIC DNA]</scope>
    <source>
        <strain evidence="1 2">DSM 784</strain>
    </source>
</reference>
<dbReference type="EMBL" id="FPIZ01000023">
    <property type="protein sequence ID" value="SFW83829.1"/>
    <property type="molecule type" value="Genomic_DNA"/>
</dbReference>
<gene>
    <name evidence="1" type="ORF">SAMN05661012_05455</name>
</gene>
<name>A0A1K1SIW2_9BACT</name>
<organism evidence="1 2">
    <name type="scientific">Chitinophaga sancti</name>
    <dbReference type="NCBI Taxonomy" id="1004"/>
    <lineage>
        <taxon>Bacteria</taxon>
        <taxon>Pseudomonadati</taxon>
        <taxon>Bacteroidota</taxon>
        <taxon>Chitinophagia</taxon>
        <taxon>Chitinophagales</taxon>
        <taxon>Chitinophagaceae</taxon>
        <taxon>Chitinophaga</taxon>
    </lineage>
</organism>
<protein>
    <submittedName>
        <fullName evidence="1">Uncharacterized protein</fullName>
    </submittedName>
</protein>
<dbReference type="AlphaFoldDB" id="A0A1K1SIW2"/>
<accession>A0A1K1SIW2</accession>
<proteinExistence type="predicted"/>